<sequence>MVRLALHSVHRFTDHHLHLPTSSFLVLLVLLFLPPLPPPHSFLFLLPSLPPLLPSLLQRSGHSQCPGRGALSLDLPGRLWRLIDGADVMQARRGGGGGDGYAGEDGVDDDGEKTMITITIALLVTMLMAQVLRMLRDMTSTTQMSMTPPKMH</sequence>
<keyword evidence="3" id="KW-1185">Reference proteome</keyword>
<gene>
    <name evidence="2" type="ORF">PCOR1329_LOCUS58138</name>
</gene>
<organism evidence="2 3">
    <name type="scientific">Prorocentrum cordatum</name>
    <dbReference type="NCBI Taxonomy" id="2364126"/>
    <lineage>
        <taxon>Eukaryota</taxon>
        <taxon>Sar</taxon>
        <taxon>Alveolata</taxon>
        <taxon>Dinophyceae</taxon>
        <taxon>Prorocentrales</taxon>
        <taxon>Prorocentraceae</taxon>
        <taxon>Prorocentrum</taxon>
    </lineage>
</organism>
<name>A0ABN9VK83_9DINO</name>
<keyword evidence="1" id="KW-0472">Membrane</keyword>
<protein>
    <submittedName>
        <fullName evidence="2">Uncharacterized protein</fullName>
    </submittedName>
</protein>
<reference evidence="2" key="1">
    <citation type="submission" date="2023-10" db="EMBL/GenBank/DDBJ databases">
        <authorList>
            <person name="Chen Y."/>
            <person name="Shah S."/>
            <person name="Dougan E. K."/>
            <person name="Thang M."/>
            <person name="Chan C."/>
        </authorList>
    </citation>
    <scope>NUCLEOTIDE SEQUENCE [LARGE SCALE GENOMIC DNA]</scope>
</reference>
<evidence type="ECO:0000313" key="2">
    <source>
        <dbReference type="EMBL" id="CAK0872771.1"/>
    </source>
</evidence>
<proteinExistence type="predicted"/>
<keyword evidence="1" id="KW-0812">Transmembrane</keyword>
<accession>A0ABN9VK83</accession>
<keyword evidence="1" id="KW-1133">Transmembrane helix</keyword>
<evidence type="ECO:0000313" key="3">
    <source>
        <dbReference type="Proteomes" id="UP001189429"/>
    </source>
</evidence>
<feature type="transmembrane region" description="Helical" evidence="1">
    <location>
        <begin position="17"/>
        <end position="36"/>
    </location>
</feature>
<dbReference type="EMBL" id="CAUYUJ010017198">
    <property type="protein sequence ID" value="CAK0872771.1"/>
    <property type="molecule type" value="Genomic_DNA"/>
</dbReference>
<comment type="caution">
    <text evidence="2">The sequence shown here is derived from an EMBL/GenBank/DDBJ whole genome shotgun (WGS) entry which is preliminary data.</text>
</comment>
<evidence type="ECO:0000256" key="1">
    <source>
        <dbReference type="SAM" id="Phobius"/>
    </source>
</evidence>
<feature type="transmembrane region" description="Helical" evidence="1">
    <location>
        <begin position="115"/>
        <end position="135"/>
    </location>
</feature>
<dbReference type="Proteomes" id="UP001189429">
    <property type="component" value="Unassembled WGS sequence"/>
</dbReference>